<dbReference type="PANTHER" id="PTHR34977:SF1">
    <property type="entry name" value="UPF0337 PROTEIN YJBJ"/>
    <property type="match status" value="1"/>
</dbReference>
<feature type="domain" description="CsbD-like" evidence="3">
    <location>
        <begin position="30"/>
        <end position="80"/>
    </location>
</feature>
<keyword evidence="2" id="KW-1133">Transmembrane helix</keyword>
<sequence>MLVVLPQRRPISVAPFTYEGNYIMATINSDTVEGTLNEFGGKAEGFIGDVTGDTKTQAEGKIDELKGKVQDVYGKAREKVTEWADNAPESVQRARETASRYAAQGTEKAKAVVQEQPVAIIAGGVALGFLLGWLVSGRRD</sequence>
<keyword evidence="5" id="KW-1185">Reference proteome</keyword>
<comment type="caution">
    <text evidence="4">The sequence shown here is derived from an EMBL/GenBank/DDBJ whole genome shotgun (WGS) entry which is preliminary data.</text>
</comment>
<reference evidence="4 5" key="1">
    <citation type="submission" date="2019-07" db="EMBL/GenBank/DDBJ databases">
        <title>Novel species isolated from glacier.</title>
        <authorList>
            <person name="Liu Q."/>
            <person name="Xin Y.-H."/>
        </authorList>
    </citation>
    <scope>NUCLEOTIDE SEQUENCE [LARGE SCALE GENOMIC DNA]</scope>
    <source>
        <strain evidence="4 5">LB1R16</strain>
    </source>
</reference>
<accession>A0A552UFW3</accession>
<protein>
    <submittedName>
        <fullName evidence="4">DUF883 family protein</fullName>
    </submittedName>
</protein>
<evidence type="ECO:0000259" key="3">
    <source>
        <dbReference type="Pfam" id="PF05532"/>
    </source>
</evidence>
<keyword evidence="2" id="KW-0812">Transmembrane</keyword>
<dbReference type="EMBL" id="VJWA01000001">
    <property type="protein sequence ID" value="TRW17110.1"/>
    <property type="molecule type" value="Genomic_DNA"/>
</dbReference>
<evidence type="ECO:0000313" key="5">
    <source>
        <dbReference type="Proteomes" id="UP000317894"/>
    </source>
</evidence>
<dbReference type="InterPro" id="IPR050423">
    <property type="entry name" value="UPF0337_stress_rsp"/>
</dbReference>
<dbReference type="OrthoDB" id="9796058at2"/>
<comment type="similarity">
    <text evidence="1">Belongs to the UPF0337 (CsbD) family.</text>
</comment>
<keyword evidence="2" id="KW-0472">Membrane</keyword>
<dbReference type="PANTHER" id="PTHR34977">
    <property type="entry name" value="UPF0337 PROTEIN YJBJ"/>
    <property type="match status" value="1"/>
</dbReference>
<evidence type="ECO:0000313" key="4">
    <source>
        <dbReference type="EMBL" id="TRW17110.1"/>
    </source>
</evidence>
<organism evidence="4 5">
    <name type="scientific">Glacieibacterium frigidum</name>
    <dbReference type="NCBI Taxonomy" id="2593303"/>
    <lineage>
        <taxon>Bacteria</taxon>
        <taxon>Pseudomonadati</taxon>
        <taxon>Pseudomonadota</taxon>
        <taxon>Alphaproteobacteria</taxon>
        <taxon>Sphingomonadales</taxon>
        <taxon>Sphingosinicellaceae</taxon>
        <taxon>Glacieibacterium</taxon>
    </lineage>
</organism>
<gene>
    <name evidence="4" type="ORF">FMM06_02600</name>
</gene>
<evidence type="ECO:0000256" key="2">
    <source>
        <dbReference type="SAM" id="Phobius"/>
    </source>
</evidence>
<dbReference type="Pfam" id="PF05532">
    <property type="entry name" value="CsbD"/>
    <property type="match status" value="1"/>
</dbReference>
<dbReference type="Gene3D" id="1.10.1470.10">
    <property type="entry name" value="YjbJ"/>
    <property type="match status" value="1"/>
</dbReference>
<dbReference type="InterPro" id="IPR008462">
    <property type="entry name" value="CsbD"/>
</dbReference>
<dbReference type="AlphaFoldDB" id="A0A552UFW3"/>
<evidence type="ECO:0000256" key="1">
    <source>
        <dbReference type="ARBA" id="ARBA00009129"/>
    </source>
</evidence>
<dbReference type="Proteomes" id="UP000317894">
    <property type="component" value="Unassembled WGS sequence"/>
</dbReference>
<dbReference type="SUPFAM" id="SSF69047">
    <property type="entry name" value="Hypothetical protein YjbJ"/>
    <property type="match status" value="1"/>
</dbReference>
<feature type="transmembrane region" description="Helical" evidence="2">
    <location>
        <begin position="118"/>
        <end position="136"/>
    </location>
</feature>
<dbReference type="InterPro" id="IPR036629">
    <property type="entry name" value="YjbJ_sf"/>
</dbReference>
<name>A0A552UFW3_9SPHN</name>
<proteinExistence type="inferred from homology"/>